<feature type="domain" description="HTH araC/xylS-type" evidence="4">
    <location>
        <begin position="164"/>
        <end position="262"/>
    </location>
</feature>
<proteinExistence type="predicted"/>
<keyword evidence="6" id="KW-1185">Reference proteome</keyword>
<evidence type="ECO:0000313" key="6">
    <source>
        <dbReference type="Proteomes" id="UP000426246"/>
    </source>
</evidence>
<dbReference type="GO" id="GO:0043565">
    <property type="term" value="F:sequence-specific DNA binding"/>
    <property type="evidence" value="ECO:0007669"/>
    <property type="project" value="InterPro"/>
</dbReference>
<keyword evidence="3" id="KW-0804">Transcription</keyword>
<dbReference type="Pfam" id="PF12833">
    <property type="entry name" value="HTH_18"/>
    <property type="match status" value="1"/>
</dbReference>
<evidence type="ECO:0000256" key="1">
    <source>
        <dbReference type="ARBA" id="ARBA00023015"/>
    </source>
</evidence>
<dbReference type="Gene3D" id="1.10.10.60">
    <property type="entry name" value="Homeodomain-like"/>
    <property type="match status" value="2"/>
</dbReference>
<dbReference type="SMART" id="SM00342">
    <property type="entry name" value="HTH_ARAC"/>
    <property type="match status" value="1"/>
</dbReference>
<dbReference type="AlphaFoldDB" id="A0A6B8RTE2"/>
<dbReference type="InterPro" id="IPR009057">
    <property type="entry name" value="Homeodomain-like_sf"/>
</dbReference>
<keyword evidence="1" id="KW-0805">Transcription regulation</keyword>
<dbReference type="InterPro" id="IPR011051">
    <property type="entry name" value="RmlC_Cupin_sf"/>
</dbReference>
<reference evidence="6" key="1">
    <citation type="submission" date="2018-11" db="EMBL/GenBank/DDBJ databases">
        <title>Complete genome sequence of Paenibacillus sp. ML311-T8.</title>
        <authorList>
            <person name="Nam Y.-D."/>
            <person name="Kang J."/>
            <person name="Chung W.-H."/>
            <person name="Park Y.S."/>
        </authorList>
    </citation>
    <scope>NUCLEOTIDE SEQUENCE [LARGE SCALE GENOMIC DNA]</scope>
    <source>
        <strain evidence="6">ML311-T8</strain>
    </source>
</reference>
<evidence type="ECO:0000256" key="3">
    <source>
        <dbReference type="ARBA" id="ARBA00023163"/>
    </source>
</evidence>
<dbReference type="PRINTS" id="PR00032">
    <property type="entry name" value="HTHARAC"/>
</dbReference>
<gene>
    <name evidence="5" type="ORF">EHS13_31395</name>
</gene>
<evidence type="ECO:0000313" key="5">
    <source>
        <dbReference type="EMBL" id="QGQ99064.1"/>
    </source>
</evidence>
<sequence>MQEFEAGGIHPYHELLYIQTGKVQLTWLHQTYEVSAPALFILSANTPHRMVQKSVQYAYYYLELESAEESLFPAIAEARIWNALQGNLEMTSAVVRLIIDSAELLGSLIKQKQAFPVKAFETIASHDINKIIILIKHLLQTMVNPNSQQMLADEKHSFKQAIIETLMRYMETFYLEDVTLKTLVDQVHLNPSYLIRLFREVHDMTPFQYLNTLRMNAAVSYLQESKLTIQEISSLSGYGSIHYFSRLFKKKYGISPSLWREKN</sequence>
<dbReference type="KEGG" id="ppsc:EHS13_31395"/>
<dbReference type="Pfam" id="PF02311">
    <property type="entry name" value="AraC_binding"/>
    <property type="match status" value="1"/>
</dbReference>
<organism evidence="5 6">
    <name type="scientific">Paenibacillus psychroresistens</name>
    <dbReference type="NCBI Taxonomy" id="1778678"/>
    <lineage>
        <taxon>Bacteria</taxon>
        <taxon>Bacillati</taxon>
        <taxon>Bacillota</taxon>
        <taxon>Bacilli</taxon>
        <taxon>Bacillales</taxon>
        <taxon>Paenibacillaceae</taxon>
        <taxon>Paenibacillus</taxon>
    </lineage>
</organism>
<dbReference type="SUPFAM" id="SSF46689">
    <property type="entry name" value="Homeodomain-like"/>
    <property type="match status" value="2"/>
</dbReference>
<keyword evidence="2" id="KW-0238">DNA-binding</keyword>
<protein>
    <submittedName>
        <fullName evidence="5">AraC family transcriptional regulator</fullName>
    </submittedName>
</protein>
<dbReference type="PANTHER" id="PTHR43280">
    <property type="entry name" value="ARAC-FAMILY TRANSCRIPTIONAL REGULATOR"/>
    <property type="match status" value="1"/>
</dbReference>
<name>A0A6B8RTE2_9BACL</name>
<dbReference type="InterPro" id="IPR020449">
    <property type="entry name" value="Tscrpt_reg_AraC-type_HTH"/>
</dbReference>
<dbReference type="GO" id="GO:0003700">
    <property type="term" value="F:DNA-binding transcription factor activity"/>
    <property type="evidence" value="ECO:0007669"/>
    <property type="project" value="InterPro"/>
</dbReference>
<dbReference type="SUPFAM" id="SSF51182">
    <property type="entry name" value="RmlC-like cupins"/>
    <property type="match status" value="1"/>
</dbReference>
<evidence type="ECO:0000256" key="2">
    <source>
        <dbReference type="ARBA" id="ARBA00023125"/>
    </source>
</evidence>
<dbReference type="InterPro" id="IPR018060">
    <property type="entry name" value="HTH_AraC"/>
</dbReference>
<dbReference type="InterPro" id="IPR018062">
    <property type="entry name" value="HTH_AraC-typ_CS"/>
</dbReference>
<dbReference type="PANTHER" id="PTHR43280:SF2">
    <property type="entry name" value="HTH-TYPE TRANSCRIPTIONAL REGULATOR EXSA"/>
    <property type="match status" value="1"/>
</dbReference>
<dbReference type="PROSITE" id="PS00041">
    <property type="entry name" value="HTH_ARAC_FAMILY_1"/>
    <property type="match status" value="1"/>
</dbReference>
<dbReference type="PROSITE" id="PS01124">
    <property type="entry name" value="HTH_ARAC_FAMILY_2"/>
    <property type="match status" value="1"/>
</dbReference>
<dbReference type="OrthoDB" id="2566489at2"/>
<dbReference type="RefSeq" id="WP_155704171.1">
    <property type="nucleotide sequence ID" value="NZ_CP034235.1"/>
</dbReference>
<dbReference type="EMBL" id="CP034235">
    <property type="protein sequence ID" value="QGQ99064.1"/>
    <property type="molecule type" value="Genomic_DNA"/>
</dbReference>
<dbReference type="InterPro" id="IPR003313">
    <property type="entry name" value="AraC-bd"/>
</dbReference>
<dbReference type="Proteomes" id="UP000426246">
    <property type="component" value="Chromosome"/>
</dbReference>
<evidence type="ECO:0000259" key="4">
    <source>
        <dbReference type="PROSITE" id="PS01124"/>
    </source>
</evidence>
<accession>A0A6B8RTE2</accession>